<name>A0A8S1ADD4_ARCPL</name>
<dbReference type="AlphaFoldDB" id="A0A8S1ADD4"/>
<dbReference type="GO" id="GO:0005886">
    <property type="term" value="C:plasma membrane"/>
    <property type="evidence" value="ECO:0007669"/>
    <property type="project" value="UniProtKB-SubCell"/>
</dbReference>
<dbReference type="Pfam" id="PF06151">
    <property type="entry name" value="Trehalose_recp"/>
    <property type="match status" value="1"/>
</dbReference>
<comment type="similarity">
    <text evidence="2">Belongs to the insect chemoreceptor superfamily. Gustatory receptor (GR) family. Gr5a subfamily.</text>
</comment>
<dbReference type="Proteomes" id="UP000494106">
    <property type="component" value="Unassembled WGS sequence"/>
</dbReference>
<evidence type="ECO:0000256" key="1">
    <source>
        <dbReference type="ARBA" id="ARBA00004651"/>
    </source>
</evidence>
<evidence type="ECO:0000313" key="10">
    <source>
        <dbReference type="Proteomes" id="UP000494106"/>
    </source>
</evidence>
<organism evidence="9 10">
    <name type="scientific">Arctia plantaginis</name>
    <name type="common">Wood tiger moth</name>
    <name type="synonym">Phalaena plantaginis</name>
    <dbReference type="NCBI Taxonomy" id="874455"/>
    <lineage>
        <taxon>Eukaryota</taxon>
        <taxon>Metazoa</taxon>
        <taxon>Ecdysozoa</taxon>
        <taxon>Arthropoda</taxon>
        <taxon>Hexapoda</taxon>
        <taxon>Insecta</taxon>
        <taxon>Pterygota</taxon>
        <taxon>Neoptera</taxon>
        <taxon>Endopterygota</taxon>
        <taxon>Lepidoptera</taxon>
        <taxon>Glossata</taxon>
        <taxon>Ditrysia</taxon>
        <taxon>Noctuoidea</taxon>
        <taxon>Erebidae</taxon>
        <taxon>Arctiinae</taxon>
        <taxon>Arctia</taxon>
    </lineage>
</organism>
<keyword evidence="7" id="KW-0675">Receptor</keyword>
<evidence type="ECO:0000256" key="6">
    <source>
        <dbReference type="ARBA" id="ARBA00023136"/>
    </source>
</evidence>
<dbReference type="PANTHER" id="PTHR21421:SF29">
    <property type="entry name" value="GUSTATORY RECEPTOR 5A FOR TREHALOSE-RELATED"/>
    <property type="match status" value="1"/>
</dbReference>
<accession>A0A8S1ADD4</accession>
<evidence type="ECO:0000313" key="9">
    <source>
        <dbReference type="EMBL" id="CAB3245377.1"/>
    </source>
</evidence>
<reference evidence="9 10" key="1">
    <citation type="submission" date="2020-04" db="EMBL/GenBank/DDBJ databases">
        <authorList>
            <person name="Wallbank WR R."/>
            <person name="Pardo Diaz C."/>
            <person name="Kozak K."/>
            <person name="Martin S."/>
            <person name="Jiggins C."/>
            <person name="Moest M."/>
            <person name="Warren A I."/>
            <person name="Byers J.R.P. K."/>
            <person name="Montejo-Kovacevich G."/>
            <person name="Yen C E."/>
        </authorList>
    </citation>
    <scope>NUCLEOTIDE SEQUENCE [LARGE SCALE GENOMIC DNA]</scope>
</reference>
<dbReference type="EMBL" id="CADEBC010000524">
    <property type="protein sequence ID" value="CAB3245377.1"/>
    <property type="molecule type" value="Genomic_DNA"/>
</dbReference>
<sequence length="296" mass="33955">MDNEILSQEHQGDTNTLEVVDLRLQQEIPEGSFLKTDFKSWIEDKKRVDINIESSLDKNEEYTINVELIFYFTWKASEVLECSVLDYHTFEKIVDNMFPAFFEIGVPYNILTATLLQNFLSPSIWGTLREDYNRATHLIRRFDDVFSGLVLLSFAINLFWICLQIFNILDNGIKPKPKSLEMCPHYSNPPFHGYEHSIFTLSSLTFLVARFTTMCLSAASVNVASLLPASVLYKVPSCSYSIEVQRFLDQVHDDVVALTGMKYFHITRELVLSMAGTILTYELVLLQLSGEELDDS</sequence>
<comment type="caution">
    <text evidence="9">The sequence shown here is derived from an EMBL/GenBank/DDBJ whole genome shotgun (WGS) entry which is preliminary data.</text>
</comment>
<evidence type="ECO:0000256" key="8">
    <source>
        <dbReference type="SAM" id="Phobius"/>
    </source>
</evidence>
<evidence type="ECO:0000256" key="2">
    <source>
        <dbReference type="ARBA" id="ARBA00005327"/>
    </source>
</evidence>
<keyword evidence="6 8" id="KW-0472">Membrane</keyword>
<dbReference type="InterPro" id="IPR009318">
    <property type="entry name" value="Gustatory_rcpt"/>
</dbReference>
<keyword evidence="4 8" id="KW-0812">Transmembrane</keyword>
<evidence type="ECO:0000256" key="5">
    <source>
        <dbReference type="ARBA" id="ARBA00022989"/>
    </source>
</evidence>
<comment type="subcellular location">
    <subcellularLocation>
        <location evidence="1">Cell membrane</location>
        <topology evidence="1">Multi-pass membrane protein</topology>
    </subcellularLocation>
</comment>
<protein>
    <recommendedName>
        <fullName evidence="11">Gustatory receptor</fullName>
    </recommendedName>
</protein>
<evidence type="ECO:0000256" key="3">
    <source>
        <dbReference type="ARBA" id="ARBA00022475"/>
    </source>
</evidence>
<dbReference type="OrthoDB" id="5800391at2759"/>
<evidence type="ECO:0008006" key="11">
    <source>
        <dbReference type="Google" id="ProtNLM"/>
    </source>
</evidence>
<gene>
    <name evidence="9" type="ORF">APLA_LOCUS10434</name>
</gene>
<feature type="transmembrane region" description="Helical" evidence="8">
    <location>
        <begin position="145"/>
        <end position="169"/>
    </location>
</feature>
<dbReference type="PANTHER" id="PTHR21421">
    <property type="entry name" value="GUSTATORY RECEPTOR"/>
    <property type="match status" value="1"/>
</dbReference>
<keyword evidence="5 8" id="KW-1133">Transmembrane helix</keyword>
<dbReference type="GO" id="GO:0050916">
    <property type="term" value="P:sensory perception of sweet taste"/>
    <property type="evidence" value="ECO:0007669"/>
    <property type="project" value="UniProtKB-ARBA"/>
</dbReference>
<keyword evidence="3" id="KW-1003">Cell membrane</keyword>
<evidence type="ECO:0000256" key="4">
    <source>
        <dbReference type="ARBA" id="ARBA00022692"/>
    </source>
</evidence>
<proteinExistence type="inferred from homology"/>
<evidence type="ECO:0000256" key="7">
    <source>
        <dbReference type="ARBA" id="ARBA00023170"/>
    </source>
</evidence>
<dbReference type="GO" id="GO:0008527">
    <property type="term" value="F:taste receptor activity"/>
    <property type="evidence" value="ECO:0007669"/>
    <property type="project" value="InterPro"/>
</dbReference>
<keyword evidence="10" id="KW-1185">Reference proteome</keyword>